<evidence type="ECO:0000259" key="3">
    <source>
        <dbReference type="Pfam" id="PF13843"/>
    </source>
</evidence>
<gene>
    <name evidence="4" type="ORF">SNE40_019855</name>
</gene>
<feature type="domain" description="PiggyBac transposable element-derived protein" evidence="3">
    <location>
        <begin position="122"/>
        <end position="473"/>
    </location>
</feature>
<keyword evidence="2" id="KW-0472">Membrane</keyword>
<evidence type="ECO:0000313" key="4">
    <source>
        <dbReference type="EMBL" id="KAK6168664.1"/>
    </source>
</evidence>
<feature type="transmembrane region" description="Helical" evidence="2">
    <location>
        <begin position="456"/>
        <end position="476"/>
    </location>
</feature>
<dbReference type="PANTHER" id="PTHR46599:SF2">
    <property type="entry name" value="PIGGYBAC TRANSPOSABLE ELEMENT-DERIVED PROTEIN 4-LIKE"/>
    <property type="match status" value="1"/>
</dbReference>
<evidence type="ECO:0000256" key="2">
    <source>
        <dbReference type="SAM" id="Phobius"/>
    </source>
</evidence>
<dbReference type="Proteomes" id="UP001347796">
    <property type="component" value="Unassembled WGS sequence"/>
</dbReference>
<evidence type="ECO:0000313" key="5">
    <source>
        <dbReference type="Proteomes" id="UP001347796"/>
    </source>
</evidence>
<keyword evidence="2" id="KW-0812">Transmembrane</keyword>
<keyword evidence="5" id="KW-1185">Reference proteome</keyword>
<dbReference type="Pfam" id="PF13843">
    <property type="entry name" value="DDE_Tnp_1_7"/>
    <property type="match status" value="1"/>
</dbReference>
<feature type="region of interest" description="Disordered" evidence="1">
    <location>
        <begin position="29"/>
        <end position="65"/>
    </location>
</feature>
<evidence type="ECO:0000256" key="1">
    <source>
        <dbReference type="SAM" id="MobiDB-lite"/>
    </source>
</evidence>
<name>A0AAN8IZY3_PATCE</name>
<proteinExistence type="predicted"/>
<dbReference type="InterPro" id="IPR029526">
    <property type="entry name" value="PGBD"/>
</dbReference>
<keyword evidence="2" id="KW-1133">Transmembrane helix</keyword>
<protein>
    <recommendedName>
        <fullName evidence="3">PiggyBac transposable element-derived protein domain-containing protein</fullName>
    </recommendedName>
</protein>
<dbReference type="EMBL" id="JAZGQO010000015">
    <property type="protein sequence ID" value="KAK6168664.1"/>
    <property type="molecule type" value="Genomic_DNA"/>
</dbReference>
<sequence>MASSDSDGDFDGFDAYDVECAELKQKEVINDGELDDNFDDESDIEIEQGLEYDSSGDSSSENDDFEDVLNRDDLEWSQITRKVIIKRFSAKQGPTNFPNVGQIDIESMIDGAGDGFKLPPASAYFDQLIPNTFWETLKLETNRYSSQNGRNVNISVGELKTFIGITMLMGLIVLPSLKQYWLSDPSLNSDFIRKCMSRDRYFAIQRDLHLTDSTKQPAKGEDGFDRLYKVRPMIDMCKKSFREQYDPPQNISIDEGMVKYKGRLGFVQYMPMKPTKRGIKVWIAAASDTGYVHAFNVYTGKSLDGVQEKNLGHKVVMDLMETMLYEYRHVYFDNFFTSIDLAIELLNKKTYCCGTIRSNRKYYPLSHVHKLAKGSTKFIQSNNLIATAWQDKKTVHILSTNCDAEMSVVQRRTRAGIIENVSKPLCIINYNKCMGGVDLGDQLRQYYSFGRTSLKWWRYLFYFLLNVACVNSFLIYKLHMKALGKTPMTQLEFRHSLAKCLIGGAVSKSYRRTPKRKLENVFDESNISGHSLVHFSGRKRVCVLCSASGKRAPSGRGIQSSFGCNICSVNLCKTCFPLYHASQSK</sequence>
<accession>A0AAN8IZY3</accession>
<comment type="caution">
    <text evidence="4">The sequence shown here is derived from an EMBL/GenBank/DDBJ whole genome shotgun (WGS) entry which is preliminary data.</text>
</comment>
<dbReference type="PANTHER" id="PTHR46599">
    <property type="entry name" value="PIGGYBAC TRANSPOSABLE ELEMENT-DERIVED PROTEIN 4"/>
    <property type="match status" value="1"/>
</dbReference>
<reference evidence="4 5" key="1">
    <citation type="submission" date="2024-01" db="EMBL/GenBank/DDBJ databases">
        <title>The genome of the rayed Mediterranean limpet Patella caerulea (Linnaeus, 1758).</title>
        <authorList>
            <person name="Anh-Thu Weber A."/>
            <person name="Halstead-Nussloch G."/>
        </authorList>
    </citation>
    <scope>NUCLEOTIDE SEQUENCE [LARGE SCALE GENOMIC DNA]</scope>
    <source>
        <strain evidence="4">AATW-2023a</strain>
        <tissue evidence="4">Whole specimen</tissue>
    </source>
</reference>
<feature type="compositionally biased region" description="Acidic residues" evidence="1">
    <location>
        <begin position="30"/>
        <end position="50"/>
    </location>
</feature>
<dbReference type="AlphaFoldDB" id="A0AAN8IZY3"/>
<organism evidence="4 5">
    <name type="scientific">Patella caerulea</name>
    <name type="common">Rayed Mediterranean limpet</name>
    <dbReference type="NCBI Taxonomy" id="87958"/>
    <lineage>
        <taxon>Eukaryota</taxon>
        <taxon>Metazoa</taxon>
        <taxon>Spiralia</taxon>
        <taxon>Lophotrochozoa</taxon>
        <taxon>Mollusca</taxon>
        <taxon>Gastropoda</taxon>
        <taxon>Patellogastropoda</taxon>
        <taxon>Patelloidea</taxon>
        <taxon>Patellidae</taxon>
        <taxon>Patella</taxon>
    </lineage>
</organism>